<feature type="compositionally biased region" description="Polar residues" evidence="1">
    <location>
        <begin position="1"/>
        <end position="11"/>
    </location>
</feature>
<evidence type="ECO:0000313" key="3">
    <source>
        <dbReference type="Proteomes" id="UP000604046"/>
    </source>
</evidence>
<sequence>MAGWLQFSSPRQGKDSWTEVSRYTESVTSSVSDAELRTAASESGSSVSGAPFEARVPDNESPLATAARALPMAWHLLRKKVLPEWVIQASFLQKGCWNMSSSCTGAYTAEMAAGTVAKVVNERDAACRQLVIDHHKWMEQSGIPTSRRLPCIFGDILDQLPASVDREAGDFAAKRRRVRAAGLLETQHCWVHNDACRLDVPVQIDVSGLPCPDNSRANLKRKFQEGGSGIVYATWAQRHIQKRTPLLLIENVPDINVAALRDLLEEDYILTQLRICPSDAGHTGVARPRTYVFCSHRKTCRYLFCLHKAYSIIQATLEKHICTSPADYLVASPAQLRVACEKAARQRRVDVCFETWSAVIQGIHVSCAAACGMRRHESSEDQTDWSSMLSQAERDQVASYTAKYEARFRRRAADDPDLVFFLGDTARWCTWSACSRKIPTFRRGSGKFWYPASRRWLVASEKLAALGFPGTAASAAVLGLHVLPVTDPLRADSVYGNSMHFSNCQLMMLLAVTCFGPVAREPTVDWNRLA</sequence>
<proteinExistence type="predicted"/>
<accession>A0A812I8B8</accession>
<feature type="region of interest" description="Disordered" evidence="1">
    <location>
        <begin position="1"/>
        <end position="20"/>
    </location>
</feature>
<comment type="caution">
    <text evidence="2">The sequence shown here is derived from an EMBL/GenBank/DDBJ whole genome shotgun (WGS) entry which is preliminary data.</text>
</comment>
<evidence type="ECO:0000313" key="2">
    <source>
        <dbReference type="EMBL" id="CAE7028680.1"/>
    </source>
</evidence>
<dbReference type="AlphaFoldDB" id="A0A812I8B8"/>
<name>A0A812I8B8_9DINO</name>
<evidence type="ECO:0000256" key="1">
    <source>
        <dbReference type="SAM" id="MobiDB-lite"/>
    </source>
</evidence>
<dbReference type="OrthoDB" id="447442at2759"/>
<feature type="compositionally biased region" description="Low complexity" evidence="1">
    <location>
        <begin position="39"/>
        <end position="50"/>
    </location>
</feature>
<dbReference type="Proteomes" id="UP000604046">
    <property type="component" value="Unassembled WGS sequence"/>
</dbReference>
<dbReference type="SUPFAM" id="SSF53335">
    <property type="entry name" value="S-adenosyl-L-methionine-dependent methyltransferases"/>
    <property type="match status" value="1"/>
</dbReference>
<dbReference type="Gene3D" id="3.40.50.150">
    <property type="entry name" value="Vaccinia Virus protein VP39"/>
    <property type="match status" value="1"/>
</dbReference>
<protein>
    <submittedName>
        <fullName evidence="2">Uncharacterized protein</fullName>
    </submittedName>
</protein>
<dbReference type="EMBL" id="CAJNDS010000210">
    <property type="protein sequence ID" value="CAE7028680.1"/>
    <property type="molecule type" value="Genomic_DNA"/>
</dbReference>
<reference evidence="2" key="1">
    <citation type="submission" date="2021-02" db="EMBL/GenBank/DDBJ databases">
        <authorList>
            <person name="Dougan E. K."/>
            <person name="Rhodes N."/>
            <person name="Thang M."/>
            <person name="Chan C."/>
        </authorList>
    </citation>
    <scope>NUCLEOTIDE SEQUENCE</scope>
</reference>
<feature type="region of interest" description="Disordered" evidence="1">
    <location>
        <begin position="26"/>
        <end position="57"/>
    </location>
</feature>
<keyword evidence="3" id="KW-1185">Reference proteome</keyword>
<gene>
    <name evidence="2" type="ORF">SNAT2548_LOCUS3441</name>
</gene>
<organism evidence="2 3">
    <name type="scientific">Symbiodinium natans</name>
    <dbReference type="NCBI Taxonomy" id="878477"/>
    <lineage>
        <taxon>Eukaryota</taxon>
        <taxon>Sar</taxon>
        <taxon>Alveolata</taxon>
        <taxon>Dinophyceae</taxon>
        <taxon>Suessiales</taxon>
        <taxon>Symbiodiniaceae</taxon>
        <taxon>Symbiodinium</taxon>
    </lineage>
</organism>
<dbReference type="InterPro" id="IPR029063">
    <property type="entry name" value="SAM-dependent_MTases_sf"/>
</dbReference>